<evidence type="ECO:0000259" key="1">
    <source>
        <dbReference type="Pfam" id="PF12680"/>
    </source>
</evidence>
<dbReference type="PANTHER" id="PTHR41252">
    <property type="entry name" value="BLR2505 PROTEIN"/>
    <property type="match status" value="1"/>
</dbReference>
<accession>A0A6J4RGQ4</accession>
<dbReference type="Pfam" id="PF12680">
    <property type="entry name" value="SnoaL_2"/>
    <property type="match status" value="1"/>
</dbReference>
<dbReference type="InterPro" id="IPR037401">
    <property type="entry name" value="SnoaL-like"/>
</dbReference>
<sequence>MRGGQAEQVDVPGSYGNPAALRTEVETVRAVYDAFARRDVEGALEHIDADVEFVTAGTQSLVGREAPYRGHEGVRQYFADAAEAWDDLTLHAEDFRAAVDSVIVFGRVEGSVDGKPFRSKAIWIWRVRDGKAVSMRVNPLGTPLPGET</sequence>
<gene>
    <name evidence="2" type="ORF">AVDCRST_MAG85-39</name>
</gene>
<dbReference type="SUPFAM" id="SSF54427">
    <property type="entry name" value="NTF2-like"/>
    <property type="match status" value="1"/>
</dbReference>
<feature type="domain" description="SnoaL-like" evidence="1">
    <location>
        <begin position="28"/>
        <end position="134"/>
    </location>
</feature>
<evidence type="ECO:0000313" key="2">
    <source>
        <dbReference type="EMBL" id="CAA9472288.1"/>
    </source>
</evidence>
<protein>
    <recommendedName>
        <fullName evidence="1">SnoaL-like domain-containing protein</fullName>
    </recommendedName>
</protein>
<dbReference type="InterPro" id="IPR032710">
    <property type="entry name" value="NTF2-like_dom_sf"/>
</dbReference>
<reference evidence="2" key="1">
    <citation type="submission" date="2020-02" db="EMBL/GenBank/DDBJ databases">
        <authorList>
            <person name="Meier V. D."/>
        </authorList>
    </citation>
    <scope>NUCLEOTIDE SEQUENCE</scope>
    <source>
        <strain evidence="2">AVDCRST_MAG85</strain>
    </source>
</reference>
<name>A0A6J4RGQ4_9ACTN</name>
<proteinExistence type="predicted"/>
<dbReference type="AlphaFoldDB" id="A0A6J4RGQ4"/>
<dbReference type="EMBL" id="CADCVT010000006">
    <property type="protein sequence ID" value="CAA9472288.1"/>
    <property type="molecule type" value="Genomic_DNA"/>
</dbReference>
<dbReference type="Gene3D" id="3.10.450.50">
    <property type="match status" value="1"/>
</dbReference>
<organism evidence="2">
    <name type="scientific">uncultured Solirubrobacteraceae bacterium</name>
    <dbReference type="NCBI Taxonomy" id="1162706"/>
    <lineage>
        <taxon>Bacteria</taxon>
        <taxon>Bacillati</taxon>
        <taxon>Actinomycetota</taxon>
        <taxon>Thermoleophilia</taxon>
        <taxon>Solirubrobacterales</taxon>
        <taxon>Solirubrobacteraceae</taxon>
        <taxon>environmental samples</taxon>
    </lineage>
</organism>
<dbReference type="PANTHER" id="PTHR41252:SF1">
    <property type="entry name" value="BLR2505 PROTEIN"/>
    <property type="match status" value="1"/>
</dbReference>